<protein>
    <submittedName>
        <fullName evidence="2">Uncharacterized protein</fullName>
    </submittedName>
</protein>
<evidence type="ECO:0000313" key="2">
    <source>
        <dbReference type="EMBL" id="GFY94648.1"/>
    </source>
</evidence>
<evidence type="ECO:0000313" key="3">
    <source>
        <dbReference type="Proteomes" id="UP000585474"/>
    </source>
</evidence>
<feature type="compositionally biased region" description="Acidic residues" evidence="1">
    <location>
        <begin position="39"/>
        <end position="49"/>
    </location>
</feature>
<feature type="region of interest" description="Disordered" evidence="1">
    <location>
        <begin position="27"/>
        <end position="50"/>
    </location>
</feature>
<proteinExistence type="predicted"/>
<keyword evidence="3" id="KW-1185">Reference proteome</keyword>
<organism evidence="2 3">
    <name type="scientific">Actinidia rufa</name>
    <dbReference type="NCBI Taxonomy" id="165716"/>
    <lineage>
        <taxon>Eukaryota</taxon>
        <taxon>Viridiplantae</taxon>
        <taxon>Streptophyta</taxon>
        <taxon>Embryophyta</taxon>
        <taxon>Tracheophyta</taxon>
        <taxon>Spermatophyta</taxon>
        <taxon>Magnoliopsida</taxon>
        <taxon>eudicotyledons</taxon>
        <taxon>Gunneridae</taxon>
        <taxon>Pentapetalae</taxon>
        <taxon>asterids</taxon>
        <taxon>Ericales</taxon>
        <taxon>Actinidiaceae</taxon>
        <taxon>Actinidia</taxon>
    </lineage>
</organism>
<sequence length="70" mass="7581">MSHQKVDASQRNRCTSRVALTCGREYKGRPCGREHGRAEEEDSGDEGDDDRVCAIVGLDGVGEVICTGEL</sequence>
<accession>A0A7J0F7H7</accession>
<dbReference type="EMBL" id="BJWL01000010">
    <property type="protein sequence ID" value="GFY94648.1"/>
    <property type="molecule type" value="Genomic_DNA"/>
</dbReference>
<feature type="compositionally biased region" description="Basic and acidic residues" evidence="1">
    <location>
        <begin position="27"/>
        <end position="38"/>
    </location>
</feature>
<name>A0A7J0F7H7_9ERIC</name>
<reference evidence="2 3" key="1">
    <citation type="submission" date="2019-07" db="EMBL/GenBank/DDBJ databases">
        <title>De Novo Assembly of kiwifruit Actinidia rufa.</title>
        <authorList>
            <person name="Sugita-Konishi S."/>
            <person name="Sato K."/>
            <person name="Mori E."/>
            <person name="Abe Y."/>
            <person name="Kisaki G."/>
            <person name="Hamano K."/>
            <person name="Suezawa K."/>
            <person name="Otani M."/>
            <person name="Fukuda T."/>
            <person name="Manabe T."/>
            <person name="Gomi K."/>
            <person name="Tabuchi M."/>
            <person name="Akimitsu K."/>
            <person name="Kataoka I."/>
        </authorList>
    </citation>
    <scope>NUCLEOTIDE SEQUENCE [LARGE SCALE GENOMIC DNA]</scope>
    <source>
        <strain evidence="3">cv. Fuchu</strain>
    </source>
</reference>
<comment type="caution">
    <text evidence="2">The sequence shown here is derived from an EMBL/GenBank/DDBJ whole genome shotgun (WGS) entry which is preliminary data.</text>
</comment>
<evidence type="ECO:0000256" key="1">
    <source>
        <dbReference type="SAM" id="MobiDB-lite"/>
    </source>
</evidence>
<gene>
    <name evidence="2" type="ORF">Acr_10g0000330</name>
</gene>
<dbReference type="AlphaFoldDB" id="A0A7J0F7H7"/>
<dbReference type="Proteomes" id="UP000585474">
    <property type="component" value="Unassembled WGS sequence"/>
</dbReference>